<keyword evidence="1" id="KW-0418">Kinase</keyword>
<name>A0A7J0CU45_STRMI</name>
<evidence type="ECO:0000256" key="1">
    <source>
        <dbReference type="ARBA" id="ARBA00022527"/>
    </source>
</evidence>
<dbReference type="Pfam" id="PF13581">
    <property type="entry name" value="HATPase_c_2"/>
    <property type="match status" value="1"/>
</dbReference>
<dbReference type="PANTHER" id="PTHR35526">
    <property type="entry name" value="ANTI-SIGMA-F FACTOR RSBW-RELATED"/>
    <property type="match status" value="1"/>
</dbReference>
<evidence type="ECO:0000259" key="2">
    <source>
        <dbReference type="Pfam" id="PF13581"/>
    </source>
</evidence>
<dbReference type="EMBL" id="BLWD01000001">
    <property type="protein sequence ID" value="GFN05494.1"/>
    <property type="molecule type" value="Genomic_DNA"/>
</dbReference>
<organism evidence="3 4">
    <name type="scientific">Streptomyces microflavus</name>
    <name type="common">Streptomyces lipmanii</name>
    <dbReference type="NCBI Taxonomy" id="1919"/>
    <lineage>
        <taxon>Bacteria</taxon>
        <taxon>Bacillati</taxon>
        <taxon>Actinomycetota</taxon>
        <taxon>Actinomycetes</taxon>
        <taxon>Kitasatosporales</taxon>
        <taxon>Streptomycetaceae</taxon>
        <taxon>Streptomyces</taxon>
    </lineage>
</organism>
<dbReference type="CDD" id="cd16936">
    <property type="entry name" value="HATPase_RsbW-like"/>
    <property type="match status" value="1"/>
</dbReference>
<dbReference type="Gene3D" id="3.30.565.10">
    <property type="entry name" value="Histidine kinase-like ATPase, C-terminal domain"/>
    <property type="match status" value="1"/>
</dbReference>
<dbReference type="AlphaFoldDB" id="A0A7J0CU45"/>
<evidence type="ECO:0000313" key="4">
    <source>
        <dbReference type="Proteomes" id="UP000498740"/>
    </source>
</evidence>
<keyword evidence="1" id="KW-0808">Transferase</keyword>
<dbReference type="SUPFAM" id="SSF55874">
    <property type="entry name" value="ATPase domain of HSP90 chaperone/DNA topoisomerase II/histidine kinase"/>
    <property type="match status" value="1"/>
</dbReference>
<protein>
    <recommendedName>
        <fullName evidence="2">Histidine kinase/HSP90-like ATPase domain-containing protein</fullName>
    </recommendedName>
</protein>
<comment type="caution">
    <text evidence="3">The sequence shown here is derived from an EMBL/GenBank/DDBJ whole genome shotgun (WGS) entry which is preliminary data.</text>
</comment>
<proteinExistence type="predicted"/>
<reference evidence="3 4" key="1">
    <citation type="submission" date="2020-05" db="EMBL/GenBank/DDBJ databases">
        <title>Whole genome shotgun sequence of Streptomyces microflavus NBRC 13062.</title>
        <authorList>
            <person name="Komaki H."/>
            <person name="Tamura T."/>
        </authorList>
    </citation>
    <scope>NUCLEOTIDE SEQUENCE [LARGE SCALE GENOMIC DNA]</scope>
    <source>
        <strain evidence="3 4">NBRC 13062</strain>
    </source>
</reference>
<dbReference type="InterPro" id="IPR003594">
    <property type="entry name" value="HATPase_dom"/>
</dbReference>
<dbReference type="PANTHER" id="PTHR35526:SF3">
    <property type="entry name" value="ANTI-SIGMA-F FACTOR RSBW"/>
    <property type="match status" value="1"/>
</dbReference>
<dbReference type="InterPro" id="IPR036890">
    <property type="entry name" value="HATPase_C_sf"/>
</dbReference>
<dbReference type="Proteomes" id="UP000498740">
    <property type="component" value="Unassembled WGS sequence"/>
</dbReference>
<keyword evidence="1" id="KW-0723">Serine/threonine-protein kinase</keyword>
<gene>
    <name evidence="3" type="ORF">Smic_40500</name>
</gene>
<dbReference type="GO" id="GO:0004674">
    <property type="term" value="F:protein serine/threonine kinase activity"/>
    <property type="evidence" value="ECO:0007669"/>
    <property type="project" value="UniProtKB-KW"/>
</dbReference>
<feature type="domain" description="Histidine kinase/HSP90-like ATPase" evidence="2">
    <location>
        <begin position="47"/>
        <end position="142"/>
    </location>
</feature>
<evidence type="ECO:0000313" key="3">
    <source>
        <dbReference type="EMBL" id="GFN05494.1"/>
    </source>
</evidence>
<dbReference type="InterPro" id="IPR050267">
    <property type="entry name" value="Anti-sigma-factor_SerPK"/>
</dbReference>
<accession>A0A7J0CU45</accession>
<sequence length="150" mass="16167">MTVASIEDPQTVAPVEQEWSLGYSMVRGSVPLARIHTRRMLTLWQWDGDIEDAVLILSELAANAVRYARKPDALVGVRLALLEDRMLLIDVSDPMPAFPGFGSIVAPTPAQVSGRGIFLARALGARVGWFLSAGGSGKTVRAELLPRDGV</sequence>